<dbReference type="Pfam" id="PF01749">
    <property type="entry name" value="IBB"/>
    <property type="match status" value="1"/>
</dbReference>
<dbReference type="InterPro" id="IPR036975">
    <property type="entry name" value="Importin-a_IBB_sf"/>
</dbReference>
<evidence type="ECO:0000313" key="8">
    <source>
        <dbReference type="EMBL" id="KAI8043694.1"/>
    </source>
</evidence>
<dbReference type="FunFam" id="1.25.10.10:FF:000009">
    <property type="entry name" value="Importin subunit alpha"/>
    <property type="match status" value="1"/>
</dbReference>
<evidence type="ECO:0000256" key="1">
    <source>
        <dbReference type="ARBA" id="ARBA00010394"/>
    </source>
</evidence>
<name>A0A9P9YW05_9MUSC</name>
<accession>A0A9P9YW05</accession>
<dbReference type="GO" id="GO:0009653">
    <property type="term" value="P:anatomical structure morphogenesis"/>
    <property type="evidence" value="ECO:0007669"/>
    <property type="project" value="UniProtKB-ARBA"/>
</dbReference>
<dbReference type="Gene3D" id="1.25.10.10">
    <property type="entry name" value="Leucine-rich Repeat Variant"/>
    <property type="match status" value="1"/>
</dbReference>
<dbReference type="EMBL" id="JAMKOV010000002">
    <property type="protein sequence ID" value="KAI8043694.1"/>
    <property type="molecule type" value="Genomic_DNA"/>
</dbReference>
<dbReference type="InterPro" id="IPR011989">
    <property type="entry name" value="ARM-like"/>
</dbReference>
<organism evidence="8 9">
    <name type="scientific">Drosophila gunungcola</name>
    <name type="common">fruit fly</name>
    <dbReference type="NCBI Taxonomy" id="103775"/>
    <lineage>
        <taxon>Eukaryota</taxon>
        <taxon>Metazoa</taxon>
        <taxon>Ecdysozoa</taxon>
        <taxon>Arthropoda</taxon>
        <taxon>Hexapoda</taxon>
        <taxon>Insecta</taxon>
        <taxon>Pterygota</taxon>
        <taxon>Neoptera</taxon>
        <taxon>Endopterygota</taxon>
        <taxon>Diptera</taxon>
        <taxon>Brachycera</taxon>
        <taxon>Muscomorpha</taxon>
        <taxon>Ephydroidea</taxon>
        <taxon>Drosophilidae</taxon>
        <taxon>Drosophila</taxon>
        <taxon>Sophophora</taxon>
    </lineage>
</organism>
<dbReference type="GO" id="GO:0005634">
    <property type="term" value="C:nucleus"/>
    <property type="evidence" value="ECO:0007669"/>
    <property type="project" value="UniProtKB-ARBA"/>
</dbReference>
<dbReference type="PANTHER" id="PTHR23316">
    <property type="entry name" value="IMPORTIN ALPHA"/>
    <property type="match status" value="1"/>
</dbReference>
<feature type="repeat" description="ARM" evidence="6">
    <location>
        <begin position="152"/>
        <end position="182"/>
    </location>
</feature>
<evidence type="ECO:0000259" key="7">
    <source>
        <dbReference type="PROSITE" id="PS51214"/>
    </source>
</evidence>
<dbReference type="InterPro" id="IPR000225">
    <property type="entry name" value="Armadillo"/>
</dbReference>
<sequence length="512" mass="56892">MSTIHKQLYKNDALSSTEMRRRRERDCLRLRKIKRQEQFLKRRIGLESCASNDLQTADMHIDGHLKITNDLVQLLYSEHESDQLNATRKLRKLLSDGPSPPIEEVVRRGLVPQLVSFLRSGSNAALQFEAAWTLTNIASGNSQQTRTLIEAGAVPILIELLSSSVQCPEVQEQAVWVLANIAGDSSMCRDHLLDCGLLVHLLQALADTERISMIRKAVWTLSNLTRFKNPPVDFTKVGRCLPILARLLDLTDADVLADTCRAIGHLLDGPNNQIQTVLDAGVGHRLVELLQHPQQSVSTAALKAVGKIATGEDQQIQVILDNNALPHISQLLSSPKEEIKEESCWTISNIAAGNREHIQAIINASLFPKLVNIMQTAEFRTRKTAAVAIANASSGGSSEQIKYLVEVGCVPPMCDFLTILDSDILHLALNALENILKAGEELHSRPNPYALAIEECCGLDKIEYLQAHENRDIYQKSFDIIELYFGSEEDDCRMAPVKLEFDAVMPINGFNF</sequence>
<comment type="similarity">
    <text evidence="1 5">Belongs to the importin alpha family.</text>
</comment>
<dbReference type="SMART" id="SM00185">
    <property type="entry name" value="ARM"/>
    <property type="match status" value="8"/>
</dbReference>
<evidence type="ECO:0000256" key="6">
    <source>
        <dbReference type="PROSITE-ProRule" id="PRU00259"/>
    </source>
</evidence>
<proteinExistence type="inferred from homology"/>
<dbReference type="InterPro" id="IPR016024">
    <property type="entry name" value="ARM-type_fold"/>
</dbReference>
<keyword evidence="4 5" id="KW-0653">Protein transport</keyword>
<evidence type="ECO:0000256" key="4">
    <source>
        <dbReference type="ARBA" id="ARBA00022927"/>
    </source>
</evidence>
<feature type="domain" description="IBB" evidence="7">
    <location>
        <begin position="1"/>
        <end position="53"/>
    </location>
</feature>
<dbReference type="Proteomes" id="UP001059596">
    <property type="component" value="Unassembled WGS sequence"/>
</dbReference>
<dbReference type="SUPFAM" id="SSF48371">
    <property type="entry name" value="ARM repeat"/>
    <property type="match status" value="1"/>
</dbReference>
<feature type="repeat" description="ARM" evidence="6">
    <location>
        <begin position="109"/>
        <end position="152"/>
    </location>
</feature>
<dbReference type="OrthoDB" id="29145at2759"/>
<dbReference type="InterPro" id="IPR002652">
    <property type="entry name" value="Importin-a_IBB"/>
</dbReference>
<protein>
    <recommendedName>
        <fullName evidence="5">Importin subunit alpha</fullName>
    </recommendedName>
</protein>
<dbReference type="Gene3D" id="1.20.5.690">
    <property type="entry name" value="Importin-alpha, importin-beta-binding domain"/>
    <property type="match status" value="1"/>
</dbReference>
<keyword evidence="2 5" id="KW-0813">Transport</keyword>
<reference evidence="8" key="1">
    <citation type="journal article" date="2023" name="Genome Biol. Evol.">
        <title>Long-read-based Genome Assembly of Drosophila gunungcola Reveals Fewer Chemosensory Genes in Flower-breeding Species.</title>
        <authorList>
            <person name="Negi A."/>
            <person name="Liao B.Y."/>
            <person name="Yeh S.D."/>
        </authorList>
    </citation>
    <scope>NUCLEOTIDE SEQUENCE</scope>
    <source>
        <strain evidence="8">Sukarami</strain>
    </source>
</reference>
<keyword evidence="3" id="KW-0677">Repeat</keyword>
<dbReference type="InterPro" id="IPR032413">
    <property type="entry name" value="Arm_3"/>
</dbReference>
<dbReference type="PIRSF" id="PIRSF005673">
    <property type="entry name" value="Importin_alpha"/>
    <property type="match status" value="1"/>
</dbReference>
<evidence type="ECO:0000256" key="5">
    <source>
        <dbReference type="PIRNR" id="PIRNR005673"/>
    </source>
</evidence>
<dbReference type="PROSITE" id="PS51214">
    <property type="entry name" value="IBB"/>
    <property type="match status" value="1"/>
</dbReference>
<dbReference type="AlphaFoldDB" id="A0A9P9YW05"/>
<dbReference type="Pfam" id="PF00514">
    <property type="entry name" value="Arm"/>
    <property type="match status" value="6"/>
</dbReference>
<dbReference type="GO" id="GO:0061608">
    <property type="term" value="F:nuclear import signal receptor activity"/>
    <property type="evidence" value="ECO:0007669"/>
    <property type="project" value="InterPro"/>
</dbReference>
<evidence type="ECO:0000313" key="9">
    <source>
        <dbReference type="Proteomes" id="UP001059596"/>
    </source>
</evidence>
<dbReference type="GO" id="GO:0006607">
    <property type="term" value="P:NLS-bearing protein import into nucleus"/>
    <property type="evidence" value="ECO:0007669"/>
    <property type="project" value="UniProtKB-ARBA"/>
</dbReference>
<comment type="caution">
    <text evidence="8">The sequence shown here is derived from an EMBL/GenBank/DDBJ whole genome shotgun (WGS) entry which is preliminary data.</text>
</comment>
<dbReference type="InterPro" id="IPR024931">
    <property type="entry name" value="Importin_alpha"/>
</dbReference>
<evidence type="ECO:0000256" key="2">
    <source>
        <dbReference type="ARBA" id="ARBA00022448"/>
    </source>
</evidence>
<dbReference type="GO" id="GO:0005737">
    <property type="term" value="C:cytoplasm"/>
    <property type="evidence" value="ECO:0007669"/>
    <property type="project" value="InterPro"/>
</dbReference>
<dbReference type="Pfam" id="PF16186">
    <property type="entry name" value="Arm_3"/>
    <property type="match status" value="1"/>
</dbReference>
<dbReference type="PROSITE" id="PS50176">
    <property type="entry name" value="ARM_REPEAT"/>
    <property type="match status" value="2"/>
</dbReference>
<keyword evidence="9" id="KW-1185">Reference proteome</keyword>
<gene>
    <name evidence="8" type="ORF">M5D96_005032</name>
</gene>
<evidence type="ECO:0000256" key="3">
    <source>
        <dbReference type="ARBA" id="ARBA00022737"/>
    </source>
</evidence>